<organism evidence="2 3">
    <name type="scientific">Frankliniella fusca</name>
    <dbReference type="NCBI Taxonomy" id="407009"/>
    <lineage>
        <taxon>Eukaryota</taxon>
        <taxon>Metazoa</taxon>
        <taxon>Ecdysozoa</taxon>
        <taxon>Arthropoda</taxon>
        <taxon>Hexapoda</taxon>
        <taxon>Insecta</taxon>
        <taxon>Pterygota</taxon>
        <taxon>Neoptera</taxon>
        <taxon>Paraneoptera</taxon>
        <taxon>Thysanoptera</taxon>
        <taxon>Terebrantia</taxon>
        <taxon>Thripoidea</taxon>
        <taxon>Thripidae</taxon>
        <taxon>Frankliniella</taxon>
    </lineage>
</organism>
<name>A0AAE1HT38_9NEOP</name>
<feature type="compositionally biased region" description="Polar residues" evidence="1">
    <location>
        <begin position="153"/>
        <end position="162"/>
    </location>
</feature>
<feature type="compositionally biased region" description="Polar residues" evidence="1">
    <location>
        <begin position="137"/>
        <end position="146"/>
    </location>
</feature>
<evidence type="ECO:0000313" key="2">
    <source>
        <dbReference type="EMBL" id="KAK3926927.1"/>
    </source>
</evidence>
<feature type="compositionally biased region" description="Polar residues" evidence="1">
    <location>
        <begin position="105"/>
        <end position="114"/>
    </location>
</feature>
<dbReference type="AlphaFoldDB" id="A0AAE1HT38"/>
<feature type="region of interest" description="Disordered" evidence="1">
    <location>
        <begin position="79"/>
        <end position="186"/>
    </location>
</feature>
<reference evidence="2" key="2">
    <citation type="journal article" date="2023" name="BMC Genomics">
        <title>Pest status, molecular evolution, and epigenetic factors derived from the genome assembly of Frankliniella fusca, a thysanopteran phytovirus vector.</title>
        <authorList>
            <person name="Catto M.A."/>
            <person name="Labadie P.E."/>
            <person name="Jacobson A.L."/>
            <person name="Kennedy G.G."/>
            <person name="Srinivasan R."/>
            <person name="Hunt B.G."/>
        </authorList>
    </citation>
    <scope>NUCLEOTIDE SEQUENCE</scope>
    <source>
        <strain evidence="2">PL_HMW_Pooled</strain>
    </source>
</reference>
<feature type="compositionally biased region" description="Low complexity" evidence="1">
    <location>
        <begin position="332"/>
        <end position="343"/>
    </location>
</feature>
<evidence type="ECO:0000256" key="1">
    <source>
        <dbReference type="SAM" id="MobiDB-lite"/>
    </source>
</evidence>
<dbReference type="Proteomes" id="UP001219518">
    <property type="component" value="Unassembled WGS sequence"/>
</dbReference>
<feature type="compositionally biased region" description="Basic residues" evidence="1">
    <location>
        <begin position="302"/>
        <end position="323"/>
    </location>
</feature>
<feature type="region of interest" description="Disordered" evidence="1">
    <location>
        <begin position="374"/>
        <end position="431"/>
    </location>
</feature>
<feature type="region of interest" description="Disordered" evidence="1">
    <location>
        <begin position="268"/>
        <end position="348"/>
    </location>
</feature>
<gene>
    <name evidence="2" type="ORF">KUF71_015263</name>
</gene>
<evidence type="ECO:0000313" key="3">
    <source>
        <dbReference type="Proteomes" id="UP001219518"/>
    </source>
</evidence>
<feature type="compositionally biased region" description="Low complexity" evidence="1">
    <location>
        <begin position="415"/>
        <end position="431"/>
    </location>
</feature>
<feature type="compositionally biased region" description="Basic and acidic residues" evidence="1">
    <location>
        <begin position="163"/>
        <end position="175"/>
    </location>
</feature>
<keyword evidence="3" id="KW-1185">Reference proteome</keyword>
<feature type="compositionally biased region" description="Gly residues" evidence="1">
    <location>
        <begin position="522"/>
        <end position="535"/>
    </location>
</feature>
<accession>A0AAE1HT38</accession>
<proteinExistence type="predicted"/>
<dbReference type="EMBL" id="JAHWGI010001271">
    <property type="protein sequence ID" value="KAK3926927.1"/>
    <property type="molecule type" value="Genomic_DNA"/>
</dbReference>
<protein>
    <submittedName>
        <fullName evidence="2">Muscle M-line assembly protein unc-89</fullName>
    </submittedName>
</protein>
<comment type="caution">
    <text evidence="2">The sequence shown here is derived from an EMBL/GenBank/DDBJ whole genome shotgun (WGS) entry which is preliminary data.</text>
</comment>
<feature type="region of interest" description="Disordered" evidence="1">
    <location>
        <begin position="519"/>
        <end position="561"/>
    </location>
</feature>
<reference evidence="2" key="1">
    <citation type="submission" date="2021-07" db="EMBL/GenBank/DDBJ databases">
        <authorList>
            <person name="Catto M.A."/>
            <person name="Jacobson A."/>
            <person name="Kennedy G."/>
            <person name="Labadie P."/>
            <person name="Hunt B.G."/>
            <person name="Srinivasan R."/>
        </authorList>
    </citation>
    <scope>NUCLEOTIDE SEQUENCE</scope>
    <source>
        <strain evidence="2">PL_HMW_Pooled</strain>
        <tissue evidence="2">Head</tissue>
    </source>
</reference>
<sequence>MAVPHEWDEERASKPVCGITLQVAVAIQRRGVVAVAELHCEISDKGPKLWNAFLIRGQPTASTAQSEYSTSSVRIPTAQCEHSPVRVQPSPSTAQCEHIPVRAQPSPSTAQSEYSPVRAHPSPSTAQSEYSPVRLQPSPSTAQSEYSPVRAQRSPSTAQQIDSEAKAVLKPEDAPLLRAAPPGSRPMIPPGKVMGTHAPRAAAANEALLFVFKGPSSVTYKTRSPLQYKAKCAEAQAAGMAAVAHAVPPPLSQPHHAPLSLMSCVSRAAPSPLTSPRASPRCGARPEHHQQQHPEEDPGRHESKKRSFHPLRGLRRMFRRKPRGSGSGSGAQAGETSAPAAAAAEEEHPQLAAGLADPQTAGAATCGPCAPNGAPRSASTGRLLAEAPQHAAPSSRTGALYPGLSVSHDSVFTADPSDQSGSDTTSTQSIQRLVLPGVRHLKRQSEERKAPFLSSLQQDASPLPLGWAGCAWASAGLGEARDLDITLTHKLILWSSSALLEYLEELSAELVDVLRRRTQRGQGRGPGRGGRGQGRGDTSEEDEDLGLPRSPCNSPSDNPLPLPKALRTLQIIRTPGSKLECPTSKNYSPDIELEVSSGRPRYYGSRLGATALGR</sequence>
<feature type="compositionally biased region" description="Basic and acidic residues" evidence="1">
    <location>
        <begin position="284"/>
        <end position="301"/>
    </location>
</feature>